<dbReference type="RefSeq" id="XP_066068701.1">
    <property type="nucleotide sequence ID" value="XM_066212604.1"/>
</dbReference>
<evidence type="ECO:0000313" key="1">
    <source>
        <dbReference type="EMBL" id="WVN88001.1"/>
    </source>
</evidence>
<dbReference type="GO" id="GO:0016651">
    <property type="term" value="F:oxidoreductase activity, acting on NAD(P)H"/>
    <property type="evidence" value="ECO:0007669"/>
    <property type="project" value="InterPro"/>
</dbReference>
<reference evidence="1" key="1">
    <citation type="submission" date="2016-06" db="EMBL/GenBank/DDBJ databases">
        <authorList>
            <person name="Cuomo C."/>
            <person name="Litvintseva A."/>
            <person name="Heitman J."/>
            <person name="Chen Y."/>
            <person name="Sun S."/>
            <person name="Springer D."/>
            <person name="Dromer F."/>
            <person name="Young S."/>
            <person name="Zeng Q."/>
            <person name="Chapman S."/>
            <person name="Gujja S."/>
            <person name="Saif S."/>
            <person name="Birren B."/>
        </authorList>
    </citation>
    <scope>NUCLEOTIDE SEQUENCE</scope>
    <source>
        <strain evidence="1">CBS 7841</strain>
    </source>
</reference>
<dbReference type="KEGG" id="cdep:91087410"/>
<dbReference type="Proteomes" id="UP000094043">
    <property type="component" value="Chromosome 3"/>
</dbReference>
<dbReference type="EMBL" id="CP143786">
    <property type="protein sequence ID" value="WVN88001.1"/>
    <property type="molecule type" value="Genomic_DNA"/>
</dbReference>
<accession>A0AAJ8JTB7</accession>
<reference evidence="1" key="2">
    <citation type="journal article" date="2022" name="Elife">
        <title>Obligate sexual reproduction of a homothallic fungus closely related to the Cryptococcus pathogenic species complex.</title>
        <authorList>
            <person name="Passer A.R."/>
            <person name="Clancey S.A."/>
            <person name="Shea T."/>
            <person name="David-Palma M."/>
            <person name="Averette A.F."/>
            <person name="Boekhout T."/>
            <person name="Porcel B.M."/>
            <person name="Nowrousian M."/>
            <person name="Cuomo C.A."/>
            <person name="Sun S."/>
            <person name="Heitman J."/>
            <person name="Coelho M.A."/>
        </authorList>
    </citation>
    <scope>NUCLEOTIDE SEQUENCE</scope>
    <source>
        <strain evidence="1">CBS 7841</strain>
    </source>
</reference>
<gene>
    <name evidence="1" type="ORF">L203_103199</name>
</gene>
<dbReference type="PANTHER" id="PTHR45348">
    <property type="entry name" value="HYPOTHETICAL OXIDOREDUCTASE (EUROFUNG)"/>
    <property type="match status" value="1"/>
</dbReference>
<dbReference type="Gene3D" id="3.90.180.10">
    <property type="entry name" value="Medium-chain alcohol dehydrogenases, catalytic domain"/>
    <property type="match status" value="1"/>
</dbReference>
<reference evidence="1" key="3">
    <citation type="submission" date="2024-01" db="EMBL/GenBank/DDBJ databases">
        <authorList>
            <person name="Coelho M.A."/>
            <person name="David-Palma M."/>
            <person name="Shea T."/>
            <person name="Sun S."/>
            <person name="Cuomo C.A."/>
            <person name="Heitman J."/>
        </authorList>
    </citation>
    <scope>NUCLEOTIDE SEQUENCE</scope>
    <source>
        <strain evidence="1">CBS 7841</strain>
    </source>
</reference>
<dbReference type="Gene3D" id="3.40.50.720">
    <property type="entry name" value="NAD(P)-binding Rossmann-like Domain"/>
    <property type="match status" value="1"/>
</dbReference>
<evidence type="ECO:0008006" key="3">
    <source>
        <dbReference type="Google" id="ProtNLM"/>
    </source>
</evidence>
<name>A0AAJ8JTB7_9TREE</name>
<evidence type="ECO:0000313" key="2">
    <source>
        <dbReference type="Proteomes" id="UP000094043"/>
    </source>
</evidence>
<proteinExistence type="predicted"/>
<dbReference type="PANTHER" id="PTHR45348:SF7">
    <property type="entry name" value="ZINC BINDING OXIDOREDUCTASE, PUTATIVE-RELATED"/>
    <property type="match status" value="1"/>
</dbReference>
<dbReference type="GeneID" id="91087410"/>
<protein>
    <recommendedName>
        <fullName evidence="3">Alcohol dehydrogenase-like C-terminal domain-containing protein</fullName>
    </recommendedName>
</protein>
<sequence>MYTLLGKTFNLTPRESNKWTIPASKEDREFGVKIYKKTPELIVKYGLKPNPIEIKGGFDDVLEGLDDLKNGRVSGKKVVMKIA</sequence>
<keyword evidence="2" id="KW-1185">Reference proteome</keyword>
<organism evidence="1 2">
    <name type="scientific">Cryptococcus depauperatus CBS 7841</name>
    <dbReference type="NCBI Taxonomy" id="1295531"/>
    <lineage>
        <taxon>Eukaryota</taxon>
        <taxon>Fungi</taxon>
        <taxon>Dikarya</taxon>
        <taxon>Basidiomycota</taxon>
        <taxon>Agaricomycotina</taxon>
        <taxon>Tremellomycetes</taxon>
        <taxon>Tremellales</taxon>
        <taxon>Cryptococcaceae</taxon>
        <taxon>Cryptococcus</taxon>
    </lineage>
</organism>
<dbReference type="InterPro" id="IPR047122">
    <property type="entry name" value="Trans-enoyl_RdTase-like"/>
</dbReference>
<dbReference type="AlphaFoldDB" id="A0AAJ8JTB7"/>